<feature type="compositionally biased region" description="Polar residues" evidence="3">
    <location>
        <begin position="188"/>
        <end position="211"/>
    </location>
</feature>
<dbReference type="OrthoDB" id="10249045at2759"/>
<gene>
    <name evidence="6" type="ORF">EGW08_009270</name>
</gene>
<feature type="active site" description="Proton donor/acceptor" evidence="2">
    <location>
        <position position="17"/>
    </location>
</feature>
<dbReference type="Proteomes" id="UP000271974">
    <property type="component" value="Unassembled WGS sequence"/>
</dbReference>
<keyword evidence="4" id="KW-1133">Transmembrane helix</keyword>
<evidence type="ECO:0000256" key="2">
    <source>
        <dbReference type="PROSITE-ProRule" id="PRU01379"/>
    </source>
</evidence>
<keyword evidence="7" id="KW-1185">Reference proteome</keyword>
<proteinExistence type="inferred from homology"/>
<feature type="transmembrane region" description="Helical" evidence="4">
    <location>
        <begin position="100"/>
        <end position="120"/>
    </location>
</feature>
<dbReference type="PANTHER" id="PTHR11532">
    <property type="entry name" value="PROTEASE M14 CARBOXYPEPTIDASE"/>
    <property type="match status" value="1"/>
</dbReference>
<feature type="transmembrane region" description="Helical" evidence="4">
    <location>
        <begin position="166"/>
        <end position="186"/>
    </location>
</feature>
<evidence type="ECO:0000313" key="6">
    <source>
        <dbReference type="EMBL" id="RUS82985.1"/>
    </source>
</evidence>
<protein>
    <recommendedName>
        <fullName evidence="5">Peptidase M14 domain-containing protein</fullName>
    </recommendedName>
</protein>
<comment type="similarity">
    <text evidence="1 2">Belongs to the peptidase M14 family.</text>
</comment>
<dbReference type="Gene3D" id="3.40.630.10">
    <property type="entry name" value="Zn peptidases"/>
    <property type="match status" value="1"/>
</dbReference>
<dbReference type="InterPro" id="IPR050753">
    <property type="entry name" value="Peptidase_M14_domain"/>
</dbReference>
<feature type="transmembrane region" description="Helical" evidence="4">
    <location>
        <begin position="77"/>
        <end position="94"/>
    </location>
</feature>
<dbReference type="InterPro" id="IPR000834">
    <property type="entry name" value="Peptidase_M14"/>
</dbReference>
<organism evidence="6 7">
    <name type="scientific">Elysia chlorotica</name>
    <name type="common">Eastern emerald elysia</name>
    <name type="synonym">Sea slug</name>
    <dbReference type="NCBI Taxonomy" id="188477"/>
    <lineage>
        <taxon>Eukaryota</taxon>
        <taxon>Metazoa</taxon>
        <taxon>Spiralia</taxon>
        <taxon>Lophotrochozoa</taxon>
        <taxon>Mollusca</taxon>
        <taxon>Gastropoda</taxon>
        <taxon>Heterobranchia</taxon>
        <taxon>Euthyneura</taxon>
        <taxon>Panpulmonata</taxon>
        <taxon>Sacoglossa</taxon>
        <taxon>Placobranchoidea</taxon>
        <taxon>Plakobranchidae</taxon>
        <taxon>Elysia</taxon>
    </lineage>
</organism>
<dbReference type="GO" id="GO:0006518">
    <property type="term" value="P:peptide metabolic process"/>
    <property type="evidence" value="ECO:0007669"/>
    <property type="project" value="TreeGrafter"/>
</dbReference>
<dbReference type="GO" id="GO:0005615">
    <property type="term" value="C:extracellular space"/>
    <property type="evidence" value="ECO:0007669"/>
    <property type="project" value="TreeGrafter"/>
</dbReference>
<dbReference type="EMBL" id="RQTK01000263">
    <property type="protein sequence ID" value="RUS82985.1"/>
    <property type="molecule type" value="Genomic_DNA"/>
</dbReference>
<name>A0A3S1HNK0_ELYCH</name>
<dbReference type="GO" id="GO:0008270">
    <property type="term" value="F:zinc ion binding"/>
    <property type="evidence" value="ECO:0007669"/>
    <property type="project" value="InterPro"/>
</dbReference>
<feature type="domain" description="Peptidase M14" evidence="5">
    <location>
        <begin position="1"/>
        <end position="47"/>
    </location>
</feature>
<accession>A0A3S1HNK0</accession>
<evidence type="ECO:0000256" key="4">
    <source>
        <dbReference type="SAM" id="Phobius"/>
    </source>
</evidence>
<evidence type="ECO:0000256" key="1">
    <source>
        <dbReference type="ARBA" id="ARBA00005988"/>
    </source>
</evidence>
<dbReference type="PROSITE" id="PS52035">
    <property type="entry name" value="PEPTIDASE_M14"/>
    <property type="match status" value="1"/>
</dbReference>
<dbReference type="STRING" id="188477.A0A3S1HNK0"/>
<keyword evidence="4" id="KW-0472">Membrane</keyword>
<evidence type="ECO:0000313" key="7">
    <source>
        <dbReference type="Proteomes" id="UP000271974"/>
    </source>
</evidence>
<dbReference type="GO" id="GO:0016485">
    <property type="term" value="P:protein processing"/>
    <property type="evidence" value="ECO:0007669"/>
    <property type="project" value="TreeGrafter"/>
</dbReference>
<dbReference type="GO" id="GO:0004181">
    <property type="term" value="F:metallocarboxypeptidase activity"/>
    <property type="evidence" value="ECO:0007669"/>
    <property type="project" value="InterPro"/>
</dbReference>
<feature type="region of interest" description="Disordered" evidence="3">
    <location>
        <begin position="188"/>
        <end position="226"/>
    </location>
</feature>
<dbReference type="AlphaFoldDB" id="A0A3S1HNK0"/>
<evidence type="ECO:0000256" key="3">
    <source>
        <dbReference type="SAM" id="MobiDB-lite"/>
    </source>
</evidence>
<reference evidence="6 7" key="1">
    <citation type="submission" date="2019-01" db="EMBL/GenBank/DDBJ databases">
        <title>A draft genome assembly of the solar-powered sea slug Elysia chlorotica.</title>
        <authorList>
            <person name="Cai H."/>
            <person name="Li Q."/>
            <person name="Fang X."/>
            <person name="Li J."/>
            <person name="Curtis N.E."/>
            <person name="Altenburger A."/>
            <person name="Shibata T."/>
            <person name="Feng M."/>
            <person name="Maeda T."/>
            <person name="Schwartz J.A."/>
            <person name="Shigenobu S."/>
            <person name="Lundholm N."/>
            <person name="Nishiyama T."/>
            <person name="Yang H."/>
            <person name="Hasebe M."/>
            <person name="Li S."/>
            <person name="Pierce S.K."/>
            <person name="Wang J."/>
        </authorList>
    </citation>
    <scope>NUCLEOTIDE SEQUENCE [LARGE SCALE GENOMIC DNA]</scope>
    <source>
        <strain evidence="6">EC2010</strain>
        <tissue evidence="6">Whole organism of an adult</tissue>
    </source>
</reference>
<feature type="transmembrane region" description="Helical" evidence="4">
    <location>
        <begin position="141"/>
        <end position="160"/>
    </location>
</feature>
<evidence type="ECO:0000259" key="5">
    <source>
        <dbReference type="PROSITE" id="PS52035"/>
    </source>
</evidence>
<dbReference type="PANTHER" id="PTHR11532:SF73">
    <property type="entry name" value="CARBOXYPEPTIDASE D"/>
    <property type="match status" value="1"/>
</dbReference>
<keyword evidence="4" id="KW-0812">Transmembrane</keyword>
<comment type="caution">
    <text evidence="6">The sequence shown here is derived from an EMBL/GenBank/DDBJ whole genome shotgun (WGS) entry which is preliminary data.</text>
</comment>
<sequence length="226" mass="25831">MQDYNYLHSNTFELTLEISCCKFPKASKLQGFWDDNKESLLSFMEQVSLFCFVLFLRPSCRDSGMTTRRVSCPSWNRSVCFVLFCFCVQVAGILDDNKESLLSFMEQVSLFLFCFVFVFASKLQGFWDDNKESLLSFMEQVSLFLFCFVFVFASKLQGFWGDNKESLLSFMEQVSLFCFVLFLPSSCRGSGTTTRRVSCPSWSRPTQESVVSSLPPSPASQSPTPE</sequence>
<dbReference type="SUPFAM" id="SSF53187">
    <property type="entry name" value="Zn-dependent exopeptidases"/>
    <property type="match status" value="1"/>
</dbReference>